<dbReference type="AlphaFoldDB" id="A0A3Q3X067"/>
<feature type="transmembrane region" description="Helical" evidence="1">
    <location>
        <begin position="88"/>
        <end position="105"/>
    </location>
</feature>
<name>A0A3Q3X067_MOLML</name>
<evidence type="ECO:0000256" key="1">
    <source>
        <dbReference type="SAM" id="Phobius"/>
    </source>
</evidence>
<sequence>MASVLRKGVNKKLPRAVTELISRVNTHGDSFVRAFDDKEPRMTQIAEEFDEIATKVKKMLGKPGELTLGGLGAALGIIAAPFTGGMSLALAAGSVATAAGVYLLIKNHLMAEDSAKLESLRKNVMEITEPMMKDLKEIKVSCDKLEQNPSDFKDVEEFQRLHDKVKTVSVFVFDQTEGLMVFIDQMQMLILNIIKLSQEESKTLTEMIVKSGDECKKLIQEFADVKEALQAFKLKTAVSKECSIL</sequence>
<evidence type="ECO:0000313" key="2">
    <source>
        <dbReference type="Ensembl" id="ENSMMOP00000021265.1"/>
    </source>
</evidence>
<dbReference type="Ensembl" id="ENSMMOT00000021621.1">
    <property type="protein sequence ID" value="ENSMMOP00000021265.1"/>
    <property type="gene ID" value="ENSMMOG00000016174.1"/>
</dbReference>
<feature type="transmembrane region" description="Helical" evidence="1">
    <location>
        <begin position="65"/>
        <end position="82"/>
    </location>
</feature>
<reference evidence="2" key="1">
    <citation type="submission" date="2025-08" db="UniProtKB">
        <authorList>
            <consortium name="Ensembl"/>
        </authorList>
    </citation>
    <scope>IDENTIFICATION</scope>
</reference>
<protein>
    <submittedName>
        <fullName evidence="2">Uncharacterized protein</fullName>
    </submittedName>
</protein>
<dbReference type="OMA" id="MEITEPM"/>
<keyword evidence="1" id="KW-0472">Membrane</keyword>
<keyword evidence="3" id="KW-1185">Reference proteome</keyword>
<organism evidence="2 3">
    <name type="scientific">Mola mola</name>
    <name type="common">Ocean sunfish</name>
    <name type="synonym">Tetraodon mola</name>
    <dbReference type="NCBI Taxonomy" id="94237"/>
    <lineage>
        <taxon>Eukaryota</taxon>
        <taxon>Metazoa</taxon>
        <taxon>Chordata</taxon>
        <taxon>Craniata</taxon>
        <taxon>Vertebrata</taxon>
        <taxon>Euteleostomi</taxon>
        <taxon>Actinopterygii</taxon>
        <taxon>Neopterygii</taxon>
        <taxon>Teleostei</taxon>
        <taxon>Neoteleostei</taxon>
        <taxon>Acanthomorphata</taxon>
        <taxon>Eupercaria</taxon>
        <taxon>Tetraodontiformes</taxon>
        <taxon>Molidae</taxon>
        <taxon>Mola</taxon>
    </lineage>
</organism>
<dbReference type="Proteomes" id="UP000261620">
    <property type="component" value="Unplaced"/>
</dbReference>
<proteinExistence type="predicted"/>
<accession>A0A3Q3X067</accession>
<keyword evidence="1" id="KW-0812">Transmembrane</keyword>
<keyword evidence="1" id="KW-1133">Transmembrane helix</keyword>
<reference evidence="2" key="2">
    <citation type="submission" date="2025-09" db="UniProtKB">
        <authorList>
            <consortium name="Ensembl"/>
        </authorList>
    </citation>
    <scope>IDENTIFICATION</scope>
</reference>
<evidence type="ECO:0000313" key="3">
    <source>
        <dbReference type="Proteomes" id="UP000261620"/>
    </source>
</evidence>